<feature type="domain" description="3'-5' exonuclease" evidence="4">
    <location>
        <begin position="341"/>
        <end position="529"/>
    </location>
</feature>
<dbReference type="PANTHER" id="PTHR13620:SF104">
    <property type="entry name" value="EXONUCLEASE 3'-5' DOMAIN-CONTAINING PROTEIN 2"/>
    <property type="match status" value="1"/>
</dbReference>
<feature type="region of interest" description="Disordered" evidence="3">
    <location>
        <begin position="224"/>
        <end position="245"/>
    </location>
</feature>
<dbReference type="InterPro" id="IPR002562">
    <property type="entry name" value="3'-5'_exonuclease_dom"/>
</dbReference>
<protein>
    <recommendedName>
        <fullName evidence="4">3'-5' exonuclease domain-containing protein</fullName>
    </recommendedName>
</protein>
<dbReference type="InterPro" id="IPR036397">
    <property type="entry name" value="RNaseH_sf"/>
</dbReference>
<dbReference type="GO" id="GO:0006139">
    <property type="term" value="P:nucleobase-containing compound metabolic process"/>
    <property type="evidence" value="ECO:0007669"/>
    <property type="project" value="InterPro"/>
</dbReference>
<feature type="region of interest" description="Disordered" evidence="3">
    <location>
        <begin position="681"/>
        <end position="700"/>
    </location>
</feature>
<proteinExistence type="predicted"/>
<organism evidence="5 6">
    <name type="scientific">Tothia fuscella</name>
    <dbReference type="NCBI Taxonomy" id="1048955"/>
    <lineage>
        <taxon>Eukaryota</taxon>
        <taxon>Fungi</taxon>
        <taxon>Dikarya</taxon>
        <taxon>Ascomycota</taxon>
        <taxon>Pezizomycotina</taxon>
        <taxon>Dothideomycetes</taxon>
        <taxon>Pleosporomycetidae</taxon>
        <taxon>Venturiales</taxon>
        <taxon>Cylindrosympodiaceae</taxon>
        <taxon>Tothia</taxon>
    </lineage>
</organism>
<keyword evidence="1" id="KW-0540">Nuclease</keyword>
<feature type="compositionally biased region" description="Basic and acidic residues" evidence="3">
    <location>
        <begin position="228"/>
        <end position="245"/>
    </location>
</feature>
<evidence type="ECO:0000256" key="1">
    <source>
        <dbReference type="ARBA" id="ARBA00022722"/>
    </source>
</evidence>
<dbReference type="SUPFAM" id="SSF53098">
    <property type="entry name" value="Ribonuclease H-like"/>
    <property type="match status" value="1"/>
</dbReference>
<dbReference type="EMBL" id="MU007043">
    <property type="protein sequence ID" value="KAF2429871.1"/>
    <property type="molecule type" value="Genomic_DNA"/>
</dbReference>
<dbReference type="GO" id="GO:0005634">
    <property type="term" value="C:nucleus"/>
    <property type="evidence" value="ECO:0007669"/>
    <property type="project" value="TreeGrafter"/>
</dbReference>
<dbReference type="InterPro" id="IPR012337">
    <property type="entry name" value="RNaseH-like_sf"/>
</dbReference>
<dbReference type="Pfam" id="PF01612">
    <property type="entry name" value="DNA_pol_A_exo1"/>
    <property type="match status" value="1"/>
</dbReference>
<feature type="compositionally biased region" description="Polar residues" evidence="3">
    <location>
        <begin position="29"/>
        <end position="44"/>
    </location>
</feature>
<evidence type="ECO:0000313" key="6">
    <source>
        <dbReference type="Proteomes" id="UP000800235"/>
    </source>
</evidence>
<reference evidence="5" key="1">
    <citation type="journal article" date="2020" name="Stud. Mycol.">
        <title>101 Dothideomycetes genomes: a test case for predicting lifestyles and emergence of pathogens.</title>
        <authorList>
            <person name="Haridas S."/>
            <person name="Albert R."/>
            <person name="Binder M."/>
            <person name="Bloem J."/>
            <person name="Labutti K."/>
            <person name="Salamov A."/>
            <person name="Andreopoulos B."/>
            <person name="Baker S."/>
            <person name="Barry K."/>
            <person name="Bills G."/>
            <person name="Bluhm B."/>
            <person name="Cannon C."/>
            <person name="Castanera R."/>
            <person name="Culley D."/>
            <person name="Daum C."/>
            <person name="Ezra D."/>
            <person name="Gonzalez J."/>
            <person name="Henrissat B."/>
            <person name="Kuo A."/>
            <person name="Liang C."/>
            <person name="Lipzen A."/>
            <person name="Lutzoni F."/>
            <person name="Magnuson J."/>
            <person name="Mondo S."/>
            <person name="Nolan M."/>
            <person name="Ohm R."/>
            <person name="Pangilinan J."/>
            <person name="Park H.-J."/>
            <person name="Ramirez L."/>
            <person name="Alfaro M."/>
            <person name="Sun H."/>
            <person name="Tritt A."/>
            <person name="Yoshinaga Y."/>
            <person name="Zwiers L.-H."/>
            <person name="Turgeon B."/>
            <person name="Goodwin S."/>
            <person name="Spatafora J."/>
            <person name="Crous P."/>
            <person name="Grigoriev I."/>
        </authorList>
    </citation>
    <scope>NUCLEOTIDE SEQUENCE</scope>
    <source>
        <strain evidence="5">CBS 130266</strain>
    </source>
</reference>
<feature type="region of interest" description="Disordered" evidence="3">
    <location>
        <begin position="1"/>
        <end position="54"/>
    </location>
</feature>
<evidence type="ECO:0000256" key="3">
    <source>
        <dbReference type="SAM" id="MobiDB-lite"/>
    </source>
</evidence>
<name>A0A9P4NQI2_9PEZI</name>
<comment type="caution">
    <text evidence="5">The sequence shown here is derived from an EMBL/GenBank/DDBJ whole genome shotgun (WGS) entry which is preliminary data.</text>
</comment>
<dbReference type="Proteomes" id="UP000800235">
    <property type="component" value="Unassembled WGS sequence"/>
</dbReference>
<evidence type="ECO:0000313" key="5">
    <source>
        <dbReference type="EMBL" id="KAF2429871.1"/>
    </source>
</evidence>
<dbReference type="AlphaFoldDB" id="A0A9P4NQI2"/>
<sequence length="831" mass="93130">MTELKRLRSLQTGPLSATALMGAGRRKTTGTTEHLSPRVSTQGSVREPRASSPTVVIRRRPDLARILKRRILDTTPSTNENIQTRHKRRDLPQSRTLISYHDVETKHLSPSITSCFSQFTRVPYTAKFGRHRQVKLVFKERSAEGLSSKVEIVSGSRIKKGDQHGSQTGHSSMLVRRSNSNTPMMKSAQSSTHGSLIGKVEASKTKTLNESVSGDQKVLRAVNKTARRREERKRAKKEAADKSFPENLKSEHENLSAVQTGNFTPSSARQVAHQATQLSAIIEASRAENQISSKRINESGETLFQIPTEELKQALQASQSSKSAHWSHSLYRGPHGEQVVVHYCRSFVTAEKVAQLFLDKPILGFDIEWKPNAKTTSGIKNNVSLIQLATDDRIALFQLAMHKGESPKEILPPTLRLLLEDDGVLKAGVAIRADCTRLSNYLGVKPRGLMELSYLHNLVTYSESEPSKVTKRLVSLKVQVETHLCLPLQKGEVRMSDWSRELTHEQCFYAAADAYAGLRIYYALEKKRKALDPIPPRPEPAELGMPMKLAKRLEGSKLETVVVPTPEKGDGSASTEDLVDSDIERQVLSLTSGQADAGRFDLTDQEIDKIEPAFPAMQADRAEQSEDVIDPSRLSFIKEVKAEIAELDGGSSSANFVGRLRLHDISSVPSENATRSKAICDRGSNAKERNFPEKEPKDGFRSRLTPTLLEADHWSKDRIANTPKDRDERVPQWARSTATKSALRSYYLWEKCKLSIGEVAVLVRERPLQRSTVAIYIAECLAYEGLECSEHRRMIEVLENIPYIARDRYKKLYDRAAGRREEEEIQPWSSD</sequence>
<gene>
    <name evidence="5" type="ORF">EJ08DRAFT_262735</name>
</gene>
<accession>A0A9P4NQI2</accession>
<keyword evidence="6" id="KW-1185">Reference proteome</keyword>
<dbReference type="Gene3D" id="3.30.420.10">
    <property type="entry name" value="Ribonuclease H-like superfamily/Ribonuclease H"/>
    <property type="match status" value="1"/>
</dbReference>
<dbReference type="OrthoDB" id="1920326at2759"/>
<dbReference type="InterPro" id="IPR051132">
    <property type="entry name" value="3-5_Exonuclease_domain"/>
</dbReference>
<keyword evidence="2" id="KW-0378">Hydrolase</keyword>
<dbReference type="PANTHER" id="PTHR13620">
    <property type="entry name" value="3-5 EXONUCLEASE"/>
    <property type="match status" value="1"/>
</dbReference>
<dbReference type="GO" id="GO:0008408">
    <property type="term" value="F:3'-5' exonuclease activity"/>
    <property type="evidence" value="ECO:0007669"/>
    <property type="project" value="InterPro"/>
</dbReference>
<dbReference type="SMART" id="SM00474">
    <property type="entry name" value="35EXOc"/>
    <property type="match status" value="1"/>
</dbReference>
<dbReference type="GO" id="GO:0003676">
    <property type="term" value="F:nucleic acid binding"/>
    <property type="evidence" value="ECO:0007669"/>
    <property type="project" value="InterPro"/>
</dbReference>
<evidence type="ECO:0000256" key="2">
    <source>
        <dbReference type="ARBA" id="ARBA00022801"/>
    </source>
</evidence>
<evidence type="ECO:0000259" key="4">
    <source>
        <dbReference type="SMART" id="SM00474"/>
    </source>
</evidence>
<dbReference type="GO" id="GO:0005737">
    <property type="term" value="C:cytoplasm"/>
    <property type="evidence" value="ECO:0007669"/>
    <property type="project" value="TreeGrafter"/>
</dbReference>
<dbReference type="CDD" id="cd06141">
    <property type="entry name" value="WRN_exo"/>
    <property type="match status" value="1"/>
</dbReference>